<gene>
    <name evidence="2" type="ORF">E4633_19845</name>
</gene>
<dbReference type="CDD" id="cd03801">
    <property type="entry name" value="GT4_PimA-like"/>
    <property type="match status" value="1"/>
</dbReference>
<evidence type="ECO:0000313" key="2">
    <source>
        <dbReference type="EMBL" id="TGU70058.1"/>
    </source>
</evidence>
<dbReference type="SUPFAM" id="SSF53756">
    <property type="entry name" value="UDP-Glycosyltransferase/glycogen phosphorylase"/>
    <property type="match status" value="1"/>
</dbReference>
<comment type="caution">
    <text evidence="2">The sequence shown here is derived from an EMBL/GenBank/DDBJ whole genome shotgun (WGS) entry which is preliminary data.</text>
</comment>
<dbReference type="Pfam" id="PF13692">
    <property type="entry name" value="Glyco_trans_1_4"/>
    <property type="match status" value="1"/>
</dbReference>
<dbReference type="Proteomes" id="UP000306416">
    <property type="component" value="Unassembled WGS sequence"/>
</dbReference>
<dbReference type="PANTHER" id="PTHR12526:SF623">
    <property type="entry name" value="WABG"/>
    <property type="match status" value="1"/>
</dbReference>
<evidence type="ECO:0000259" key="1">
    <source>
        <dbReference type="Pfam" id="PF13439"/>
    </source>
</evidence>
<dbReference type="PANTHER" id="PTHR12526">
    <property type="entry name" value="GLYCOSYLTRANSFERASE"/>
    <property type="match status" value="1"/>
</dbReference>
<organism evidence="2 3">
    <name type="scientific">Geomonas terrae</name>
    <dbReference type="NCBI Taxonomy" id="2562681"/>
    <lineage>
        <taxon>Bacteria</taxon>
        <taxon>Pseudomonadati</taxon>
        <taxon>Thermodesulfobacteriota</taxon>
        <taxon>Desulfuromonadia</taxon>
        <taxon>Geobacterales</taxon>
        <taxon>Geobacteraceae</taxon>
        <taxon>Geomonas</taxon>
    </lineage>
</organism>
<keyword evidence="2" id="KW-0808">Transferase</keyword>
<accession>A0A4S1C9V3</accession>
<dbReference type="GO" id="GO:0016757">
    <property type="term" value="F:glycosyltransferase activity"/>
    <property type="evidence" value="ECO:0007669"/>
    <property type="project" value="UniProtKB-ARBA"/>
</dbReference>
<dbReference type="Gene3D" id="3.40.50.2000">
    <property type="entry name" value="Glycogen Phosphorylase B"/>
    <property type="match status" value="2"/>
</dbReference>
<evidence type="ECO:0000313" key="3">
    <source>
        <dbReference type="Proteomes" id="UP000306416"/>
    </source>
</evidence>
<dbReference type="InterPro" id="IPR028098">
    <property type="entry name" value="Glyco_trans_4-like_N"/>
</dbReference>
<dbReference type="AlphaFoldDB" id="A0A4S1C9V3"/>
<keyword evidence="3" id="KW-1185">Reference proteome</keyword>
<name>A0A4S1C9V3_9BACT</name>
<dbReference type="RefSeq" id="WP_135873005.1">
    <property type="nucleotide sequence ID" value="NZ_SRSC01000006.1"/>
</dbReference>
<protein>
    <submittedName>
        <fullName evidence="2">Glycosyltransferase family 1 protein</fullName>
    </submittedName>
</protein>
<reference evidence="2 3" key="1">
    <citation type="submission" date="2019-04" db="EMBL/GenBank/DDBJ databases">
        <title>Geobacter oryzae sp. nov., ferric-reducing bacteria isolated from paddy soil.</title>
        <authorList>
            <person name="Xu Z."/>
            <person name="Masuda Y."/>
            <person name="Itoh H."/>
            <person name="Senoo K."/>
        </authorList>
    </citation>
    <scope>NUCLEOTIDE SEQUENCE [LARGE SCALE GENOMIC DNA]</scope>
    <source>
        <strain evidence="2 3">Red111</strain>
    </source>
</reference>
<proteinExistence type="predicted"/>
<dbReference type="Pfam" id="PF13439">
    <property type="entry name" value="Glyco_transf_4"/>
    <property type="match status" value="1"/>
</dbReference>
<dbReference type="EMBL" id="SRSC01000006">
    <property type="protein sequence ID" value="TGU70058.1"/>
    <property type="molecule type" value="Genomic_DNA"/>
</dbReference>
<sequence length="376" mass="42009">MKVALIRQKYTPFGGAERYMVRLIEELVALGHEVHVLASSWDAEGGEKIRLHPVSVARKPGWLKSLTFSLGCKRIIERERFDVVFSLERTLRQDIYRAGDGCHRIWLRRKNLGRGWLARLATYLSPFQLAYMALERRLYTDPALAAVIANSEMGKREIVELYGVPEEKIRVVYNGVDAASFPLQRREEYRARLAEAYGLGEELRILYVGSGFKRKGVPALIEAAAKITVPFKLFIVGKGRTGALMRRAQRLGVAQQVVFTGPVRDVERFYLGCDIFAFPTLYDPFSNATLEAMACGLPVVTSRYNGVAELIRDGEQGVVLRDPLDAGEIAAAVAQLADPLRRLRMGAAAAEAAAPLTMQRNSRETLEVIGEVLEKR</sequence>
<feature type="domain" description="Glycosyltransferase subfamily 4-like N-terminal" evidence="1">
    <location>
        <begin position="13"/>
        <end position="178"/>
    </location>
</feature>